<evidence type="ECO:0000313" key="3">
    <source>
        <dbReference type="EMBL" id="ODA36254.1"/>
    </source>
</evidence>
<name>A0A1C3ESS5_9GAMM</name>
<dbReference type="AlphaFoldDB" id="A0A1C3ESS5"/>
<gene>
    <name evidence="3" type="ORF">A8L45_01245</name>
</gene>
<evidence type="ECO:0000256" key="2">
    <source>
        <dbReference type="SAM" id="SignalP"/>
    </source>
</evidence>
<dbReference type="RefSeq" id="WP_068898384.1">
    <property type="nucleotide sequence ID" value="NZ_JBHUIF010000002.1"/>
</dbReference>
<feature type="chain" id="PRO_5008673391" evidence="2">
    <location>
        <begin position="19"/>
        <end position="172"/>
    </location>
</feature>
<keyword evidence="2" id="KW-0732">Signal</keyword>
<comment type="caution">
    <text evidence="3">The sequence shown here is derived from an EMBL/GenBank/DDBJ whole genome shotgun (WGS) entry which is preliminary data.</text>
</comment>
<accession>A0A1C3ESS5</accession>
<dbReference type="OrthoDB" id="6312836at2"/>
<dbReference type="Proteomes" id="UP000094936">
    <property type="component" value="Unassembled WGS sequence"/>
</dbReference>
<dbReference type="EMBL" id="LYBM01000001">
    <property type="protein sequence ID" value="ODA36254.1"/>
    <property type="molecule type" value="Genomic_DNA"/>
</dbReference>
<feature type="signal peptide" evidence="2">
    <location>
        <begin position="1"/>
        <end position="18"/>
    </location>
</feature>
<reference evidence="3 4" key="1">
    <citation type="submission" date="2016-05" db="EMBL/GenBank/DDBJ databases">
        <title>Genomic Taxonomy of the Vibrionaceae.</title>
        <authorList>
            <person name="Gomez-Gil B."/>
            <person name="Enciso-Ibarra J."/>
        </authorList>
    </citation>
    <scope>NUCLEOTIDE SEQUENCE [LARGE SCALE GENOMIC DNA]</scope>
    <source>
        <strain evidence="3 4">CAIM 1920</strain>
    </source>
</reference>
<evidence type="ECO:0000313" key="4">
    <source>
        <dbReference type="Proteomes" id="UP000094936"/>
    </source>
</evidence>
<feature type="region of interest" description="Disordered" evidence="1">
    <location>
        <begin position="151"/>
        <end position="172"/>
    </location>
</feature>
<keyword evidence="4" id="KW-1185">Reference proteome</keyword>
<proteinExistence type="predicted"/>
<organism evidence="3 4">
    <name type="scientific">Veronia pacifica</name>
    <dbReference type="NCBI Taxonomy" id="1080227"/>
    <lineage>
        <taxon>Bacteria</taxon>
        <taxon>Pseudomonadati</taxon>
        <taxon>Pseudomonadota</taxon>
        <taxon>Gammaproteobacteria</taxon>
        <taxon>Vibrionales</taxon>
        <taxon>Vibrionaceae</taxon>
        <taxon>Veronia</taxon>
    </lineage>
</organism>
<evidence type="ECO:0000256" key="1">
    <source>
        <dbReference type="SAM" id="MobiDB-lite"/>
    </source>
</evidence>
<protein>
    <submittedName>
        <fullName evidence="3">Uncharacterized protein</fullName>
    </submittedName>
</protein>
<sequence>MKKVLPLIGLLFTTSALADSLTGCYLDTMTTESYVSDESAEVASYIEVKNEDDQYFVRGLLWGGNYHICSIEGDEEGDGAGGALPMKRVGDTLVFTENDEEFGIHCKLEMSVKDGKLRVKDANYDCEKWIFTCGDGVGLDSVELPRVQQQCPGPDYPNFDDPIAPSSDSTNK</sequence>